<feature type="domain" description="NADH:quinone oxidoreductase/Mrp antiporter transmembrane" evidence="6">
    <location>
        <begin position="36"/>
        <end position="181"/>
    </location>
</feature>
<sequence>TKKIGLFAFFLVFIGPILLARWGASFNPLGGTGVAIGPLLQVLLAVLAVVTMTVGNLLALQQKEIKRMLAYSSISQAGYMLIGITVATAPAVAGATLQIFAHVILTTGAFLVVAAVAALGLGARIDDWRGLGLRRPFLGVAFSFMLLGLAGIPLTVGFVSKFVLFSSAIQAQGYFVWLAIAGVLNSAASVFYYARVIKVMFMDTPDPAAPTPRPEDPDLAFQGMGVGRAVAIGLVAVL</sequence>
<feature type="non-terminal residue" evidence="7">
    <location>
        <position position="1"/>
    </location>
</feature>
<gene>
    <name evidence="7" type="ORF">B1A_05294</name>
</gene>
<evidence type="ECO:0000256" key="3">
    <source>
        <dbReference type="ARBA" id="ARBA00022989"/>
    </source>
</evidence>
<evidence type="ECO:0000256" key="2">
    <source>
        <dbReference type="ARBA" id="ARBA00022692"/>
    </source>
</evidence>
<proteinExistence type="predicted"/>
<keyword evidence="3 5" id="KW-1133">Transmembrane helix</keyword>
<keyword evidence="4 5" id="KW-0472">Membrane</keyword>
<dbReference type="PANTHER" id="PTHR22773">
    <property type="entry name" value="NADH DEHYDROGENASE"/>
    <property type="match status" value="1"/>
</dbReference>
<evidence type="ECO:0000313" key="7">
    <source>
        <dbReference type="EMBL" id="EQD72756.1"/>
    </source>
</evidence>
<dbReference type="GO" id="GO:0016020">
    <property type="term" value="C:membrane"/>
    <property type="evidence" value="ECO:0007669"/>
    <property type="project" value="UniProtKB-SubCell"/>
</dbReference>
<dbReference type="AlphaFoldDB" id="T1BIG8"/>
<name>T1BIG8_9ZZZZ</name>
<feature type="transmembrane region" description="Helical" evidence="5">
    <location>
        <begin position="137"/>
        <end position="159"/>
    </location>
</feature>
<dbReference type="EMBL" id="AUZX01003855">
    <property type="protein sequence ID" value="EQD72756.1"/>
    <property type="molecule type" value="Genomic_DNA"/>
</dbReference>
<feature type="transmembrane region" description="Helical" evidence="5">
    <location>
        <begin position="174"/>
        <end position="194"/>
    </location>
</feature>
<feature type="transmembrane region" description="Helical" evidence="5">
    <location>
        <begin position="36"/>
        <end position="58"/>
    </location>
</feature>
<reference evidence="7" key="2">
    <citation type="journal article" date="2014" name="ISME J.">
        <title>Microbial stratification in low pH oxic and suboxic macroscopic growths along an acid mine drainage.</title>
        <authorList>
            <person name="Mendez-Garcia C."/>
            <person name="Mesa V."/>
            <person name="Sprenger R.R."/>
            <person name="Richter M."/>
            <person name="Diez M.S."/>
            <person name="Solano J."/>
            <person name="Bargiela R."/>
            <person name="Golyshina O.V."/>
            <person name="Manteca A."/>
            <person name="Ramos J.L."/>
            <person name="Gallego J.R."/>
            <person name="Llorente I."/>
            <person name="Martins Dos Santos V.A."/>
            <person name="Jensen O.N."/>
            <person name="Pelaez A.I."/>
            <person name="Sanchez J."/>
            <person name="Ferrer M."/>
        </authorList>
    </citation>
    <scope>NUCLEOTIDE SEQUENCE</scope>
</reference>
<protein>
    <submittedName>
        <fullName evidence="7">Proton-translocating NADH-quinone oxidoreductase, chain N</fullName>
    </submittedName>
</protein>
<evidence type="ECO:0000256" key="1">
    <source>
        <dbReference type="ARBA" id="ARBA00004141"/>
    </source>
</evidence>
<feature type="non-terminal residue" evidence="7">
    <location>
        <position position="238"/>
    </location>
</feature>
<comment type="caution">
    <text evidence="7">The sequence shown here is derived from an EMBL/GenBank/DDBJ whole genome shotgun (WGS) entry which is preliminary data.</text>
</comment>
<keyword evidence="2 5" id="KW-0812">Transmembrane</keyword>
<dbReference type="InterPro" id="IPR001750">
    <property type="entry name" value="ND/Mrp_TM"/>
</dbReference>
<accession>T1BIG8</accession>
<comment type="subcellular location">
    <subcellularLocation>
        <location evidence="1">Membrane</location>
        <topology evidence="1">Multi-pass membrane protein</topology>
    </subcellularLocation>
</comment>
<evidence type="ECO:0000256" key="4">
    <source>
        <dbReference type="ARBA" id="ARBA00023136"/>
    </source>
</evidence>
<organism evidence="7">
    <name type="scientific">mine drainage metagenome</name>
    <dbReference type="NCBI Taxonomy" id="410659"/>
    <lineage>
        <taxon>unclassified sequences</taxon>
        <taxon>metagenomes</taxon>
        <taxon>ecological metagenomes</taxon>
    </lineage>
</organism>
<feature type="transmembrane region" description="Helical" evidence="5">
    <location>
        <begin position="70"/>
        <end position="93"/>
    </location>
</feature>
<feature type="transmembrane region" description="Helical" evidence="5">
    <location>
        <begin position="99"/>
        <end position="125"/>
    </location>
</feature>
<dbReference type="Pfam" id="PF00361">
    <property type="entry name" value="Proton_antipo_M"/>
    <property type="match status" value="1"/>
</dbReference>
<evidence type="ECO:0000256" key="5">
    <source>
        <dbReference type="SAM" id="Phobius"/>
    </source>
</evidence>
<evidence type="ECO:0000259" key="6">
    <source>
        <dbReference type="Pfam" id="PF00361"/>
    </source>
</evidence>
<reference evidence="7" key="1">
    <citation type="submission" date="2013-08" db="EMBL/GenBank/DDBJ databases">
        <authorList>
            <person name="Mendez C."/>
            <person name="Richter M."/>
            <person name="Ferrer M."/>
            <person name="Sanchez J."/>
        </authorList>
    </citation>
    <scope>NUCLEOTIDE SEQUENCE</scope>
</reference>